<dbReference type="AlphaFoldDB" id="A0A7D7WGX1"/>
<evidence type="ECO:0000313" key="1">
    <source>
        <dbReference type="EMBL" id="QMU97871.1"/>
    </source>
</evidence>
<dbReference type="RefSeq" id="WP_182252881.1">
    <property type="nucleotide sequence ID" value="NZ_CP043732.1"/>
</dbReference>
<reference evidence="1" key="1">
    <citation type="journal article" date="2020" name="Front. Microbiol.">
        <title>Design of Bacterial Strain-Specific qPCR Assays Using NGS Data and Publicly Available Resources and Its Application to Track Biocontrol Strains.</title>
        <authorList>
            <person name="Hernandez I."/>
            <person name="Sant C."/>
            <person name="Martinez R."/>
            <person name="Fernandez C."/>
        </authorList>
    </citation>
    <scope>NUCLEOTIDE SEQUENCE [LARGE SCALE GENOMIC DNA]</scope>
    <source>
        <strain evidence="1">B24</strain>
    </source>
</reference>
<name>A0A7D7WGX1_9MICO</name>
<dbReference type="InterPro" id="IPR021373">
    <property type="entry name" value="DUF2993"/>
</dbReference>
<organism evidence="1">
    <name type="scientific">Microbacterium esteraromaticum</name>
    <dbReference type="NCBI Taxonomy" id="57043"/>
    <lineage>
        <taxon>Bacteria</taxon>
        <taxon>Bacillati</taxon>
        <taxon>Actinomycetota</taxon>
        <taxon>Actinomycetes</taxon>
        <taxon>Micrococcales</taxon>
        <taxon>Microbacteriaceae</taxon>
        <taxon>Microbacterium</taxon>
    </lineage>
</organism>
<gene>
    <name evidence="1" type="ORF">FVO59_12120</name>
</gene>
<dbReference type="Proteomes" id="UP000515708">
    <property type="component" value="Chromosome"/>
</dbReference>
<accession>A0A7D7WGX1</accession>
<proteinExistence type="predicted"/>
<dbReference type="EMBL" id="CP043732">
    <property type="protein sequence ID" value="QMU97871.1"/>
    <property type="molecule type" value="Genomic_DNA"/>
</dbReference>
<protein>
    <submittedName>
        <fullName evidence="1">DUF2993 domain-containing protein</fullName>
    </submittedName>
</protein>
<dbReference type="Pfam" id="PF11209">
    <property type="entry name" value="LmeA"/>
    <property type="match status" value="1"/>
</dbReference>
<sequence length="255" mass="26424">MSTISPRSRRARWPWVVLVIVLVLAALVVASEFVARAIVPNTVRSLVISNLDLPADQQLDVEVPGVMLPQLISGTLDEVELSSDEVTIGGITGSAHVRATDVPVAGGALGAAEGTVSIDQDEFGSLLAASQLPITRIALAAPNATVEGEVELFGRRIPVGLTVTPGAEQGDLLLTPVSLMLNGMQMDLDAVSGMIGAVGEQVTKPQRICIADRLPAGIALTGLRIEGTRAVADISADGRISIDPALLETGTCPRS</sequence>